<dbReference type="STRING" id="573983.B0681_05155"/>
<dbReference type="EMBL" id="MUYV01000005">
    <property type="protein sequence ID" value="OOS25403.1"/>
    <property type="molecule type" value="Genomic_DNA"/>
</dbReference>
<keyword evidence="2" id="KW-1185">Reference proteome</keyword>
<dbReference type="CDD" id="cd00580">
    <property type="entry name" value="CHMI"/>
    <property type="match status" value="1"/>
</dbReference>
<dbReference type="GO" id="GO:0008704">
    <property type="term" value="F:5-carboxymethyl-2-hydroxymuconate delta-isomerase activity"/>
    <property type="evidence" value="ECO:0007669"/>
    <property type="project" value="InterPro"/>
</dbReference>
<dbReference type="AlphaFoldDB" id="A0A1T0CSS9"/>
<dbReference type="PANTHER" id="PTHR37950">
    <property type="entry name" value="4-HYDROXYPHENYLACETATE CATABOLISM PROTEIN"/>
    <property type="match status" value="1"/>
</dbReference>
<comment type="caution">
    <text evidence="1">The sequence shown here is derived from an EMBL/GenBank/DDBJ whole genome shotgun (WGS) entry which is preliminary data.</text>
</comment>
<organism evidence="1 2">
    <name type="scientific">Moraxella porci DSM 25326</name>
    <dbReference type="NCBI Taxonomy" id="573983"/>
    <lineage>
        <taxon>Bacteria</taxon>
        <taxon>Pseudomonadati</taxon>
        <taxon>Pseudomonadota</taxon>
        <taxon>Gammaproteobacteria</taxon>
        <taxon>Moraxellales</taxon>
        <taxon>Moraxellaceae</taxon>
        <taxon>Moraxella</taxon>
    </lineage>
</organism>
<dbReference type="SUPFAM" id="SSF55331">
    <property type="entry name" value="Tautomerase/MIF"/>
    <property type="match status" value="1"/>
</dbReference>
<dbReference type="InterPro" id="IPR004220">
    <property type="entry name" value="5-COMe_2-OHmuconate_Isoase"/>
</dbReference>
<evidence type="ECO:0000313" key="1">
    <source>
        <dbReference type="EMBL" id="OOS25403.1"/>
    </source>
</evidence>
<reference evidence="1 2" key="1">
    <citation type="submission" date="2017-02" db="EMBL/GenBank/DDBJ databases">
        <title>Draft genome sequence of Moraxella porci CCUG 54912T type strain.</title>
        <authorList>
            <person name="Salva-Serra F."/>
            <person name="Engstrom-Jakobsson H."/>
            <person name="Thorell K."/>
            <person name="Jaen-Luchoro D."/>
            <person name="Gonzales-Siles L."/>
            <person name="Karlsson R."/>
            <person name="Yazdan S."/>
            <person name="Boulund F."/>
            <person name="Johnning A."/>
            <person name="Engstrand L."/>
            <person name="Kristiansson E."/>
            <person name="Moore E."/>
        </authorList>
    </citation>
    <scope>NUCLEOTIDE SEQUENCE [LARGE SCALE GENOMIC DNA]</scope>
    <source>
        <strain evidence="1 2">CCUG 54912</strain>
    </source>
</reference>
<accession>A0A1T0CSS9</accession>
<dbReference type="Pfam" id="PF02962">
    <property type="entry name" value="CHMI"/>
    <property type="match status" value="1"/>
</dbReference>
<evidence type="ECO:0000313" key="2">
    <source>
        <dbReference type="Proteomes" id="UP000190683"/>
    </source>
</evidence>
<dbReference type="PANTHER" id="PTHR37950:SF1">
    <property type="entry name" value="4-HYDROXYPHENYLACETATE CATABOLISM PROTEIN"/>
    <property type="match status" value="1"/>
</dbReference>
<name>A0A1T0CSS9_9GAMM</name>
<gene>
    <name evidence="1" type="ORF">B0681_05155</name>
</gene>
<dbReference type="InterPro" id="IPR014347">
    <property type="entry name" value="Tautomerase/MIF_sf"/>
</dbReference>
<dbReference type="Proteomes" id="UP000190683">
    <property type="component" value="Unassembled WGS sequence"/>
</dbReference>
<proteinExistence type="predicted"/>
<dbReference type="Gene3D" id="3.30.429.10">
    <property type="entry name" value="Macrophage Migration Inhibitory Factor"/>
    <property type="match status" value="1"/>
</dbReference>
<protein>
    <submittedName>
        <fullName evidence="1">Uncharacterized protein</fullName>
    </submittedName>
</protein>
<dbReference type="RefSeq" id="WP_078317676.1">
    <property type="nucleotide sequence ID" value="NZ_MUYV01000005.1"/>
</dbReference>
<sequence length="113" mass="12250">MPQVTMELSDSIQVDESLLLNAVNQALDASGVFRLQDIKSRLYRPEHVLIGDGGCGQGFVYAKVAILPGRSDAIKAQLGASVLGALKFVLDEDNLGVQYGVEVIDLSEHYFKL</sequence>